<gene>
    <name evidence="1" type="ORF">TanjilG_29824</name>
</gene>
<organism evidence="1 2">
    <name type="scientific">Lupinus angustifolius</name>
    <name type="common">Narrow-leaved blue lupine</name>
    <dbReference type="NCBI Taxonomy" id="3871"/>
    <lineage>
        <taxon>Eukaryota</taxon>
        <taxon>Viridiplantae</taxon>
        <taxon>Streptophyta</taxon>
        <taxon>Embryophyta</taxon>
        <taxon>Tracheophyta</taxon>
        <taxon>Spermatophyta</taxon>
        <taxon>Magnoliopsida</taxon>
        <taxon>eudicotyledons</taxon>
        <taxon>Gunneridae</taxon>
        <taxon>Pentapetalae</taxon>
        <taxon>rosids</taxon>
        <taxon>fabids</taxon>
        <taxon>Fabales</taxon>
        <taxon>Fabaceae</taxon>
        <taxon>Papilionoideae</taxon>
        <taxon>50 kb inversion clade</taxon>
        <taxon>genistoids sensu lato</taxon>
        <taxon>core genistoids</taxon>
        <taxon>Genisteae</taxon>
        <taxon>Lupinus</taxon>
    </lineage>
</organism>
<dbReference type="Gramene" id="OIW06068">
    <property type="protein sequence ID" value="OIW06068"/>
    <property type="gene ID" value="TanjilG_29824"/>
</dbReference>
<evidence type="ECO:0000313" key="2">
    <source>
        <dbReference type="Proteomes" id="UP000188354"/>
    </source>
</evidence>
<dbReference type="EMBL" id="CM007368">
    <property type="protein sequence ID" value="OIW06068.1"/>
    <property type="molecule type" value="Genomic_DNA"/>
</dbReference>
<protein>
    <submittedName>
        <fullName evidence="1">Uncharacterized protein</fullName>
    </submittedName>
</protein>
<dbReference type="AlphaFoldDB" id="A0A4P1RA19"/>
<evidence type="ECO:0000313" key="1">
    <source>
        <dbReference type="EMBL" id="OIW06068.1"/>
    </source>
</evidence>
<name>A0A4P1RA19_LUPAN</name>
<dbReference type="Proteomes" id="UP000188354">
    <property type="component" value="Chromosome LG08"/>
</dbReference>
<keyword evidence="2" id="KW-1185">Reference proteome</keyword>
<reference evidence="1 2" key="1">
    <citation type="journal article" date="2017" name="Plant Biotechnol. J.">
        <title>A comprehensive draft genome sequence for lupin (Lupinus angustifolius), an emerging health food: insights into plant-microbe interactions and legume evolution.</title>
        <authorList>
            <person name="Hane J.K."/>
            <person name="Ming Y."/>
            <person name="Kamphuis L.G."/>
            <person name="Nelson M.N."/>
            <person name="Garg G."/>
            <person name="Atkins C.A."/>
            <person name="Bayer P.E."/>
            <person name="Bravo A."/>
            <person name="Bringans S."/>
            <person name="Cannon S."/>
            <person name="Edwards D."/>
            <person name="Foley R."/>
            <person name="Gao L.L."/>
            <person name="Harrison M.J."/>
            <person name="Huang W."/>
            <person name="Hurgobin B."/>
            <person name="Li S."/>
            <person name="Liu C.W."/>
            <person name="McGrath A."/>
            <person name="Morahan G."/>
            <person name="Murray J."/>
            <person name="Weller J."/>
            <person name="Jian J."/>
            <person name="Singh K.B."/>
        </authorList>
    </citation>
    <scope>NUCLEOTIDE SEQUENCE</scope>
    <source>
        <strain evidence="2">cv. Tanjil</strain>
        <tissue evidence="1">Whole plant</tissue>
    </source>
</reference>
<proteinExistence type="predicted"/>
<sequence length="56" mass="6189">MSTNSSIIPTCVFGQHPTLSHLPRANLDHVSNNFAVMTISTTSHEPQFVCYQVSNK</sequence>
<accession>A0A4P1RA19</accession>